<feature type="active site" description="Cysteine sulfenic acid (-SOH) intermediate; for peroxidase activity" evidence="10">
    <location>
        <position position="48"/>
    </location>
</feature>
<dbReference type="GO" id="GO:0006979">
    <property type="term" value="P:response to oxidative stress"/>
    <property type="evidence" value="ECO:0007669"/>
    <property type="project" value="TreeGrafter"/>
</dbReference>
<organism evidence="13 14">
    <name type="scientific">Steccherinum ochraceum</name>
    <dbReference type="NCBI Taxonomy" id="92696"/>
    <lineage>
        <taxon>Eukaryota</taxon>
        <taxon>Fungi</taxon>
        <taxon>Dikarya</taxon>
        <taxon>Basidiomycota</taxon>
        <taxon>Agaricomycotina</taxon>
        <taxon>Agaricomycetes</taxon>
        <taxon>Polyporales</taxon>
        <taxon>Steccherinaceae</taxon>
        <taxon>Steccherinum</taxon>
    </lineage>
</organism>
<evidence type="ECO:0000256" key="4">
    <source>
        <dbReference type="ARBA" id="ARBA00022862"/>
    </source>
</evidence>
<gene>
    <name evidence="13" type="primary">TSA1</name>
    <name evidence="13" type="ORF">EIP91_000166</name>
</gene>
<evidence type="ECO:0000256" key="1">
    <source>
        <dbReference type="ARBA" id="ARBA00009796"/>
    </source>
</evidence>
<keyword evidence="6" id="KW-1015">Disulfide bond</keyword>
<comment type="function">
    <text evidence="9">Thiol-specific peroxidase that catalyzes the reduction of hydrogen peroxide and organic hydroperoxides to water and alcohols, respectively.</text>
</comment>
<keyword evidence="5 9" id="KW-0560">Oxidoreductase</keyword>
<dbReference type="STRING" id="92696.A0A4R0S374"/>
<dbReference type="CDD" id="cd03015">
    <property type="entry name" value="PRX_Typ2cys"/>
    <property type="match status" value="1"/>
</dbReference>
<evidence type="ECO:0000256" key="11">
    <source>
        <dbReference type="SAM" id="MobiDB-lite"/>
    </source>
</evidence>
<evidence type="ECO:0000313" key="13">
    <source>
        <dbReference type="EMBL" id="TCD71074.1"/>
    </source>
</evidence>
<dbReference type="InterPro" id="IPR050217">
    <property type="entry name" value="Peroxiredoxin"/>
</dbReference>
<dbReference type="OrthoDB" id="185659at2759"/>
<evidence type="ECO:0000256" key="9">
    <source>
        <dbReference type="PIRNR" id="PIRNR000239"/>
    </source>
</evidence>
<protein>
    <recommendedName>
        <fullName evidence="2">thioredoxin-dependent peroxiredoxin</fullName>
        <ecNumber evidence="2">1.11.1.24</ecNumber>
    </recommendedName>
</protein>
<comment type="caution">
    <text evidence="13">The sequence shown here is derived from an EMBL/GenBank/DDBJ whole genome shotgun (WGS) entry which is preliminary data.</text>
</comment>
<reference evidence="13 14" key="1">
    <citation type="submission" date="2018-11" db="EMBL/GenBank/DDBJ databases">
        <title>Genome assembly of Steccherinum ochraceum LE-BIN_3174, the white-rot fungus of the Steccherinaceae family (The Residual Polyporoid clade, Polyporales, Basidiomycota).</title>
        <authorList>
            <person name="Fedorova T.V."/>
            <person name="Glazunova O.A."/>
            <person name="Landesman E.O."/>
            <person name="Moiseenko K.V."/>
            <person name="Psurtseva N.V."/>
            <person name="Savinova O.S."/>
            <person name="Shakhova N.V."/>
            <person name="Tyazhelova T.V."/>
            <person name="Vasina D.V."/>
        </authorList>
    </citation>
    <scope>NUCLEOTIDE SEQUENCE [LARGE SCALE GENOMIC DNA]</scope>
    <source>
        <strain evidence="13 14">LE-BIN_3174</strain>
    </source>
</reference>
<dbReference type="SUPFAM" id="SSF52833">
    <property type="entry name" value="Thioredoxin-like"/>
    <property type="match status" value="1"/>
</dbReference>
<feature type="domain" description="Thioredoxin" evidence="12">
    <location>
        <begin position="3"/>
        <end position="162"/>
    </location>
</feature>
<evidence type="ECO:0000313" key="14">
    <source>
        <dbReference type="Proteomes" id="UP000292702"/>
    </source>
</evidence>
<dbReference type="Pfam" id="PF10417">
    <property type="entry name" value="1-cysPrx_C"/>
    <property type="match status" value="1"/>
</dbReference>
<evidence type="ECO:0000256" key="10">
    <source>
        <dbReference type="PIRSR" id="PIRSR000239-1"/>
    </source>
</evidence>
<dbReference type="InterPro" id="IPR036249">
    <property type="entry name" value="Thioredoxin-like_sf"/>
</dbReference>
<dbReference type="EC" id="1.11.1.24" evidence="2"/>
<evidence type="ECO:0000256" key="3">
    <source>
        <dbReference type="ARBA" id="ARBA00022559"/>
    </source>
</evidence>
<sequence>MVARVQKPAPAFTADAVVDGLFQEISLSQYLGKWVVLFFYPMDFTFVCPTEILAYNDALPQFEQIDTVVLGASTDSKYSHFAWASSARNQGGLGPDLKLPLLADPAHKIARDYDVLIEDEGIALRGLFIIDPKGILRQITVNDLPVGRSVDETIRLIKAFQFTEKYGEVCPANWKEGDKTMKADPKGSLDYFSTVNGPNNGMDGARKRARVE</sequence>
<feature type="region of interest" description="Disordered" evidence="11">
    <location>
        <begin position="192"/>
        <end position="212"/>
    </location>
</feature>
<dbReference type="PANTHER" id="PTHR10681">
    <property type="entry name" value="THIOREDOXIN PEROXIDASE"/>
    <property type="match status" value="1"/>
</dbReference>
<accession>A0A4R0S374</accession>
<evidence type="ECO:0000256" key="5">
    <source>
        <dbReference type="ARBA" id="ARBA00023002"/>
    </source>
</evidence>
<evidence type="ECO:0000256" key="7">
    <source>
        <dbReference type="ARBA" id="ARBA00023284"/>
    </source>
</evidence>
<keyword evidence="14" id="KW-1185">Reference proteome</keyword>
<dbReference type="PANTHER" id="PTHR10681:SF128">
    <property type="entry name" value="THIOREDOXIN-DEPENDENT PEROXIDE REDUCTASE, MITOCHONDRIAL"/>
    <property type="match status" value="1"/>
</dbReference>
<comment type="catalytic activity">
    <reaction evidence="8">
        <text>a hydroperoxide + [thioredoxin]-dithiol = an alcohol + [thioredoxin]-disulfide + H2O</text>
        <dbReference type="Rhea" id="RHEA:62620"/>
        <dbReference type="Rhea" id="RHEA-COMP:10698"/>
        <dbReference type="Rhea" id="RHEA-COMP:10700"/>
        <dbReference type="ChEBI" id="CHEBI:15377"/>
        <dbReference type="ChEBI" id="CHEBI:29950"/>
        <dbReference type="ChEBI" id="CHEBI:30879"/>
        <dbReference type="ChEBI" id="CHEBI:35924"/>
        <dbReference type="ChEBI" id="CHEBI:50058"/>
        <dbReference type="EC" id="1.11.1.24"/>
    </reaction>
</comment>
<evidence type="ECO:0000256" key="2">
    <source>
        <dbReference type="ARBA" id="ARBA00013017"/>
    </source>
</evidence>
<dbReference type="GO" id="GO:0045454">
    <property type="term" value="P:cell redox homeostasis"/>
    <property type="evidence" value="ECO:0007669"/>
    <property type="project" value="TreeGrafter"/>
</dbReference>
<dbReference type="Proteomes" id="UP000292702">
    <property type="component" value="Unassembled WGS sequence"/>
</dbReference>
<dbReference type="InterPro" id="IPR024706">
    <property type="entry name" value="Peroxiredoxin_AhpC-typ"/>
</dbReference>
<evidence type="ECO:0000256" key="6">
    <source>
        <dbReference type="ARBA" id="ARBA00023157"/>
    </source>
</evidence>
<proteinExistence type="inferred from homology"/>
<evidence type="ECO:0000259" key="12">
    <source>
        <dbReference type="PROSITE" id="PS51352"/>
    </source>
</evidence>
<dbReference type="PROSITE" id="PS51352">
    <property type="entry name" value="THIOREDOXIN_2"/>
    <property type="match status" value="1"/>
</dbReference>
<dbReference type="GO" id="GO:0005829">
    <property type="term" value="C:cytosol"/>
    <property type="evidence" value="ECO:0007669"/>
    <property type="project" value="TreeGrafter"/>
</dbReference>
<dbReference type="Pfam" id="PF00578">
    <property type="entry name" value="AhpC-TSA"/>
    <property type="match status" value="1"/>
</dbReference>
<dbReference type="InterPro" id="IPR019479">
    <property type="entry name" value="Peroxiredoxin_C"/>
</dbReference>
<dbReference type="InterPro" id="IPR013766">
    <property type="entry name" value="Thioredoxin_domain"/>
</dbReference>
<dbReference type="EMBL" id="RWJN01000010">
    <property type="protein sequence ID" value="TCD71074.1"/>
    <property type="molecule type" value="Genomic_DNA"/>
</dbReference>
<dbReference type="Gene3D" id="3.40.30.10">
    <property type="entry name" value="Glutaredoxin"/>
    <property type="match status" value="1"/>
</dbReference>
<dbReference type="PIRSF" id="PIRSF000239">
    <property type="entry name" value="AHPC"/>
    <property type="match status" value="1"/>
</dbReference>
<keyword evidence="3 9" id="KW-0575">Peroxidase</keyword>
<dbReference type="GO" id="GO:0033554">
    <property type="term" value="P:cellular response to stress"/>
    <property type="evidence" value="ECO:0007669"/>
    <property type="project" value="TreeGrafter"/>
</dbReference>
<comment type="similarity">
    <text evidence="1">Belongs to the peroxiredoxin family. AhpC/Prx1 subfamily.</text>
</comment>
<dbReference type="AlphaFoldDB" id="A0A4R0S374"/>
<dbReference type="GO" id="GO:0008379">
    <property type="term" value="F:thioredoxin peroxidase activity"/>
    <property type="evidence" value="ECO:0007669"/>
    <property type="project" value="TreeGrafter"/>
</dbReference>
<dbReference type="GO" id="GO:0042744">
    <property type="term" value="P:hydrogen peroxide catabolic process"/>
    <property type="evidence" value="ECO:0007669"/>
    <property type="project" value="TreeGrafter"/>
</dbReference>
<name>A0A4R0S374_9APHY</name>
<keyword evidence="7 9" id="KW-0676">Redox-active center</keyword>
<evidence type="ECO:0000256" key="8">
    <source>
        <dbReference type="ARBA" id="ARBA00049091"/>
    </source>
</evidence>
<dbReference type="FunFam" id="3.40.30.10:FF:000003">
    <property type="entry name" value="Peroxiredoxin 1"/>
    <property type="match status" value="1"/>
</dbReference>
<dbReference type="InterPro" id="IPR000866">
    <property type="entry name" value="AhpC/TSA"/>
</dbReference>
<keyword evidence="4 9" id="KW-0049">Antioxidant</keyword>